<gene>
    <name evidence="2" type="ORF">HMPREF1015_01207</name>
</gene>
<reference evidence="2 3" key="1">
    <citation type="submission" date="2011-09" db="EMBL/GenBank/DDBJ databases">
        <title>The Genome Sequence of Bacillus smithii 7_3_47FAA.</title>
        <authorList>
            <consortium name="The Broad Institute Genome Sequencing Platform"/>
            <person name="Earl A."/>
            <person name="Ward D."/>
            <person name="Feldgarden M."/>
            <person name="Gevers D."/>
            <person name="Daigneault M."/>
            <person name="Strauss J."/>
            <person name="Allen-Vercoe E."/>
            <person name="Young S.K."/>
            <person name="Zeng Q."/>
            <person name="Gargeya S."/>
            <person name="Fitzgerald M."/>
            <person name="Haas B."/>
            <person name="Abouelleil A."/>
            <person name="Alvarado L."/>
            <person name="Arachchi H.M."/>
            <person name="Berlin A."/>
            <person name="Brown A."/>
            <person name="Chapman S.B."/>
            <person name="Chen Z."/>
            <person name="Dunbar C."/>
            <person name="Freedman E."/>
            <person name="Gearin G."/>
            <person name="Goldberg J."/>
            <person name="Griggs A."/>
            <person name="Gujja S."/>
            <person name="Heiman D."/>
            <person name="Howarth C."/>
            <person name="Larson L."/>
            <person name="Lui A."/>
            <person name="MacDonald P.J.P."/>
            <person name="Montmayeur A."/>
            <person name="Murphy C."/>
            <person name="Neiman D."/>
            <person name="Pearson M."/>
            <person name="Priest M."/>
            <person name="Roberts A."/>
            <person name="Saif S."/>
            <person name="Shea T."/>
            <person name="Shenoy N."/>
            <person name="Sisk P."/>
            <person name="Stolte C."/>
            <person name="Sykes S."/>
            <person name="Wortman J."/>
            <person name="Nusbaum C."/>
            <person name="Birren B."/>
        </authorList>
    </citation>
    <scope>NUCLEOTIDE SEQUENCE [LARGE SCALE GENOMIC DNA]</scope>
    <source>
        <strain evidence="2 3">7_3_47FAA</strain>
    </source>
</reference>
<organism evidence="2 3">
    <name type="scientific">Bacillus smithii 7_3_47FAA</name>
    <dbReference type="NCBI Taxonomy" id="665952"/>
    <lineage>
        <taxon>Bacteria</taxon>
        <taxon>Bacillati</taxon>
        <taxon>Bacillota</taxon>
        <taxon>Bacilli</taxon>
        <taxon>Bacillales</taxon>
        <taxon>Bacillaceae</taxon>
        <taxon>Bacillus</taxon>
    </lineage>
</organism>
<dbReference type="GO" id="GO:0003677">
    <property type="term" value="F:DNA binding"/>
    <property type="evidence" value="ECO:0007669"/>
    <property type="project" value="InterPro"/>
</dbReference>
<dbReference type="HOGENOM" id="CLU_178271_0_0_9"/>
<protein>
    <submittedName>
        <fullName evidence="2">Putative addiction module antidote</fullName>
    </submittedName>
</protein>
<keyword evidence="3" id="KW-1185">Reference proteome</keyword>
<dbReference type="PATRIC" id="fig|665952.3.peg.339"/>
<evidence type="ECO:0000259" key="1">
    <source>
        <dbReference type="SMART" id="SM00966"/>
    </source>
</evidence>
<dbReference type="InterPro" id="IPR037914">
    <property type="entry name" value="SpoVT-AbrB_sf"/>
</dbReference>
<name>G9QHE8_9BACI</name>
<dbReference type="Proteomes" id="UP000011747">
    <property type="component" value="Unassembled WGS sequence"/>
</dbReference>
<comment type="caution">
    <text evidence="2">The sequence shown here is derived from an EMBL/GenBank/DDBJ whole genome shotgun (WGS) entry which is preliminary data.</text>
</comment>
<sequence>MERKIRRIGNSLGVNLPADMLKEIQLNEGDTVEVELRKDKGEIVLRNKKITPINSDFESRVIDVVEKYFDITRK</sequence>
<dbReference type="GeneID" id="87582814"/>
<evidence type="ECO:0000313" key="2">
    <source>
        <dbReference type="EMBL" id="EHL79419.1"/>
    </source>
</evidence>
<dbReference type="AlphaFoldDB" id="G9QHE8"/>
<dbReference type="Pfam" id="PF04014">
    <property type="entry name" value="MazE_antitoxin"/>
    <property type="match status" value="1"/>
</dbReference>
<accession>G9QHE8</accession>
<dbReference type="SUPFAM" id="SSF89447">
    <property type="entry name" value="AbrB/MazE/MraZ-like"/>
    <property type="match status" value="1"/>
</dbReference>
<dbReference type="RefSeq" id="WP_003352614.1">
    <property type="nucleotide sequence ID" value="NZ_JH414740.1"/>
</dbReference>
<dbReference type="SMART" id="SM00966">
    <property type="entry name" value="SpoVT_AbrB"/>
    <property type="match status" value="1"/>
</dbReference>
<dbReference type="EMBL" id="ACWF01000013">
    <property type="protein sequence ID" value="EHL79419.1"/>
    <property type="molecule type" value="Genomic_DNA"/>
</dbReference>
<proteinExistence type="predicted"/>
<evidence type="ECO:0000313" key="3">
    <source>
        <dbReference type="Proteomes" id="UP000011747"/>
    </source>
</evidence>
<dbReference type="Gene3D" id="2.10.260.10">
    <property type="match status" value="1"/>
</dbReference>
<feature type="domain" description="SpoVT-AbrB" evidence="1">
    <location>
        <begin position="6"/>
        <end position="53"/>
    </location>
</feature>
<dbReference type="InterPro" id="IPR007159">
    <property type="entry name" value="SpoVT-AbrB_dom"/>
</dbReference>